<protein>
    <submittedName>
        <fullName evidence="1">Uncharacterized protein</fullName>
    </submittedName>
</protein>
<evidence type="ECO:0000313" key="1">
    <source>
        <dbReference type="EMBL" id="KAI9906371.1"/>
    </source>
</evidence>
<evidence type="ECO:0000313" key="2">
    <source>
        <dbReference type="Proteomes" id="UP001163321"/>
    </source>
</evidence>
<comment type="caution">
    <text evidence="1">The sequence shown here is derived from an EMBL/GenBank/DDBJ whole genome shotgun (WGS) entry which is preliminary data.</text>
</comment>
<name>A0ACC0VJR6_9STRA</name>
<keyword evidence="2" id="KW-1185">Reference proteome</keyword>
<sequence>MSTRVDPGAAIQTLGIKAKDEEDLLQFSIPHGVDIVSGSFVRSASNVVAIRQCLGEAGRHICVHAKIGAWRSCR</sequence>
<organism evidence="1 2">
    <name type="scientific">Peronosclerospora sorghi</name>
    <dbReference type="NCBI Taxonomy" id="230839"/>
    <lineage>
        <taxon>Eukaryota</taxon>
        <taxon>Sar</taxon>
        <taxon>Stramenopiles</taxon>
        <taxon>Oomycota</taxon>
        <taxon>Peronosporomycetes</taxon>
        <taxon>Peronosporales</taxon>
        <taxon>Peronosporaceae</taxon>
        <taxon>Peronosclerospora</taxon>
    </lineage>
</organism>
<dbReference type="Proteomes" id="UP001163321">
    <property type="component" value="Chromosome 8"/>
</dbReference>
<gene>
    <name evidence="1" type="ORF">PsorP6_004779</name>
</gene>
<dbReference type="EMBL" id="CM047587">
    <property type="protein sequence ID" value="KAI9906371.1"/>
    <property type="molecule type" value="Genomic_DNA"/>
</dbReference>
<reference evidence="1 2" key="1">
    <citation type="journal article" date="2022" name="bioRxiv">
        <title>The genome of the oomycete Peronosclerospora sorghi, a cosmopolitan pathogen of maize and sorghum, is inflated with dispersed pseudogenes.</title>
        <authorList>
            <person name="Fletcher K."/>
            <person name="Martin F."/>
            <person name="Isakeit T."/>
            <person name="Cavanaugh K."/>
            <person name="Magill C."/>
            <person name="Michelmore R."/>
        </authorList>
    </citation>
    <scope>NUCLEOTIDE SEQUENCE [LARGE SCALE GENOMIC DNA]</scope>
    <source>
        <strain evidence="1">P6</strain>
    </source>
</reference>
<proteinExistence type="predicted"/>
<accession>A0ACC0VJR6</accession>